<dbReference type="GO" id="GO:0004107">
    <property type="term" value="F:chorismate synthase activity"/>
    <property type="evidence" value="ECO:0007669"/>
    <property type="project" value="UniProtKB-UniRule"/>
</dbReference>
<evidence type="ECO:0000256" key="8">
    <source>
        <dbReference type="ARBA" id="ARBA00022857"/>
    </source>
</evidence>
<feature type="binding site" evidence="11">
    <location>
        <begin position="116"/>
        <end position="118"/>
    </location>
    <ligand>
        <name>FMN</name>
        <dbReference type="ChEBI" id="CHEBI:58210"/>
    </ligand>
</feature>
<evidence type="ECO:0000256" key="3">
    <source>
        <dbReference type="ARBA" id="ARBA00013036"/>
    </source>
</evidence>
<dbReference type="SUPFAM" id="SSF103263">
    <property type="entry name" value="Chorismate synthase, AroC"/>
    <property type="match status" value="1"/>
</dbReference>
<gene>
    <name evidence="11" type="primary">aroC</name>
    <name evidence="12" type="ORF">A3K49_05205</name>
</gene>
<sequence>MLRYLTAGESHGPALAVILDGCPANLSISGEDLALDLGRRQEGAGRGARMKIEKDTAEIISGVRNGLTLGSPISLLIKNKSTEFFDQPITRIRPGHADLAGAIKYNQKDIRNILERASARETAGRVAAGAVAKKLLAEFSIKVASRVVQEGGVEGAEIIAAIAKAREKGDTLGGVFEVVVSGVPVGLGSYTQWDRRLDGKLAQALMAIPAIKGVEIGLGFSAAALLGSKVHDEVFHDPNRGFYHKTNHAGGLEGGVTNGEELVLRAAMKPISTLLNPLNSVDLGTKMPAKAHVERSDVSAVEAAGIVGEAVVALEIANAFLEKFGGDSLEEIKDNFSSYQKRLSML</sequence>
<comment type="function">
    <text evidence="11">Catalyzes the anti-1,4-elimination of the C-3 phosphate and the C-6 proR hydrogen from 5-enolpyruvylshikimate-3-phosphate (EPSP) to yield chorismate, which is the branch point compound that serves as the starting substrate for the three terminal pathways of aromatic amino acid biosynthesis. This reaction introduces a second double bond into the aromatic ring system.</text>
</comment>
<keyword evidence="8 11" id="KW-0521">NADP</keyword>
<dbReference type="UniPathway" id="UPA00053">
    <property type="reaction ID" value="UER00090"/>
</dbReference>
<name>A0A1F4T720_UNCSA</name>
<dbReference type="PROSITE" id="PS00787">
    <property type="entry name" value="CHORISMATE_SYNTHASE_1"/>
    <property type="match status" value="1"/>
</dbReference>
<keyword evidence="5 11" id="KW-0285">Flavoprotein</keyword>
<evidence type="ECO:0000256" key="7">
    <source>
        <dbReference type="ARBA" id="ARBA00022827"/>
    </source>
</evidence>
<dbReference type="PANTHER" id="PTHR21085:SF0">
    <property type="entry name" value="CHORISMATE SYNTHASE"/>
    <property type="match status" value="1"/>
</dbReference>
<dbReference type="Gene3D" id="3.60.150.10">
    <property type="entry name" value="Chorismate synthase AroC"/>
    <property type="match status" value="2"/>
</dbReference>
<evidence type="ECO:0000256" key="10">
    <source>
        <dbReference type="ARBA" id="ARBA00023239"/>
    </source>
</evidence>
<dbReference type="GO" id="GO:0009423">
    <property type="term" value="P:chorismate biosynthetic process"/>
    <property type="evidence" value="ECO:0007669"/>
    <property type="project" value="UniProtKB-UniRule"/>
</dbReference>
<dbReference type="GO" id="GO:0008652">
    <property type="term" value="P:amino acid biosynthetic process"/>
    <property type="evidence" value="ECO:0007669"/>
    <property type="project" value="UniProtKB-KW"/>
</dbReference>
<dbReference type="EMBL" id="MEUG01000001">
    <property type="protein sequence ID" value="OGC28360.1"/>
    <property type="molecule type" value="Genomic_DNA"/>
</dbReference>
<proteinExistence type="inferred from homology"/>
<evidence type="ECO:0000256" key="5">
    <source>
        <dbReference type="ARBA" id="ARBA00022630"/>
    </source>
</evidence>
<feature type="binding site" evidence="11">
    <location>
        <position position="46"/>
    </location>
    <ligand>
        <name>NADP(+)</name>
        <dbReference type="ChEBI" id="CHEBI:58349"/>
    </ligand>
</feature>
<feature type="binding site" evidence="11">
    <location>
        <position position="40"/>
    </location>
    <ligand>
        <name>NADP(+)</name>
        <dbReference type="ChEBI" id="CHEBI:58349"/>
    </ligand>
</feature>
<dbReference type="CDD" id="cd07304">
    <property type="entry name" value="Chorismate_synthase"/>
    <property type="match status" value="1"/>
</dbReference>
<dbReference type="EC" id="4.2.3.5" evidence="3 11"/>
<comment type="caution">
    <text evidence="11">Lacks conserved residue(s) required for the propagation of feature annotation.</text>
</comment>
<comment type="catalytic activity">
    <reaction evidence="11">
        <text>5-O-(1-carboxyvinyl)-3-phosphoshikimate = chorismate + phosphate</text>
        <dbReference type="Rhea" id="RHEA:21020"/>
        <dbReference type="ChEBI" id="CHEBI:29748"/>
        <dbReference type="ChEBI" id="CHEBI:43474"/>
        <dbReference type="ChEBI" id="CHEBI:57701"/>
        <dbReference type="EC" id="4.2.3.5"/>
    </reaction>
</comment>
<evidence type="ECO:0000256" key="11">
    <source>
        <dbReference type="HAMAP-Rule" id="MF_00300"/>
    </source>
</evidence>
<dbReference type="PROSITE" id="PS00789">
    <property type="entry name" value="CHORISMATE_SYNTHASE_3"/>
    <property type="match status" value="1"/>
</dbReference>
<dbReference type="InterPro" id="IPR020541">
    <property type="entry name" value="Chorismate_synthase_CS"/>
</dbReference>
<evidence type="ECO:0000256" key="4">
    <source>
        <dbReference type="ARBA" id="ARBA00022605"/>
    </source>
</evidence>
<reference evidence="12 13" key="1">
    <citation type="journal article" date="2016" name="Nat. Commun.">
        <title>Thousands of microbial genomes shed light on interconnected biogeochemical processes in an aquifer system.</title>
        <authorList>
            <person name="Anantharaman K."/>
            <person name="Brown C.T."/>
            <person name="Hug L.A."/>
            <person name="Sharon I."/>
            <person name="Castelle C.J."/>
            <person name="Probst A.J."/>
            <person name="Thomas B.C."/>
            <person name="Singh A."/>
            <person name="Wilkins M.J."/>
            <person name="Karaoz U."/>
            <person name="Brodie E.L."/>
            <person name="Williams K.H."/>
            <person name="Hubbard S.S."/>
            <person name="Banfield J.F."/>
        </authorList>
    </citation>
    <scope>NUCLEOTIDE SEQUENCE [LARGE SCALE GENOMIC DNA]</scope>
</reference>
<evidence type="ECO:0000313" key="12">
    <source>
        <dbReference type="EMBL" id="OGC28360.1"/>
    </source>
</evidence>
<feature type="binding site" evidence="11">
    <location>
        <begin position="269"/>
        <end position="273"/>
    </location>
    <ligand>
        <name>FMN</name>
        <dbReference type="ChEBI" id="CHEBI:58210"/>
    </ligand>
</feature>
<dbReference type="GO" id="GO:0005829">
    <property type="term" value="C:cytosol"/>
    <property type="evidence" value="ECO:0007669"/>
    <property type="project" value="TreeGrafter"/>
</dbReference>
<protein>
    <recommendedName>
        <fullName evidence="3 11">Chorismate synthase</fullName>
        <shortName evidence="11">CS</shortName>
        <ecNumber evidence="3 11">4.2.3.5</ecNumber>
    </recommendedName>
    <alternativeName>
        <fullName evidence="11">5-enolpyruvylshikimate-3-phosphate phospholyase</fullName>
    </alternativeName>
</protein>
<dbReference type="AlphaFoldDB" id="A0A1F4T720"/>
<comment type="pathway">
    <text evidence="1 11">Metabolic intermediate biosynthesis; chorismate biosynthesis; chorismate from D-erythrose 4-phosphate and phosphoenolpyruvate: step 7/7.</text>
</comment>
<keyword evidence="4 11" id="KW-0028">Amino-acid biosynthesis</keyword>
<dbReference type="HAMAP" id="MF_00300">
    <property type="entry name" value="Chorismate_synth"/>
    <property type="match status" value="1"/>
</dbReference>
<dbReference type="Pfam" id="PF01264">
    <property type="entry name" value="Chorismate_synt"/>
    <property type="match status" value="1"/>
</dbReference>
<dbReference type="PANTHER" id="PTHR21085">
    <property type="entry name" value="CHORISMATE SYNTHASE"/>
    <property type="match status" value="1"/>
</dbReference>
<organism evidence="12 13">
    <name type="scientific">candidate division WOR-1 bacterium RIFOXYC12_FULL_54_18</name>
    <dbReference type="NCBI Taxonomy" id="1802584"/>
    <lineage>
        <taxon>Bacteria</taxon>
        <taxon>Bacillati</taxon>
        <taxon>Saganbacteria</taxon>
    </lineage>
</organism>
<keyword evidence="6 11" id="KW-0288">FMN</keyword>
<dbReference type="Proteomes" id="UP000178602">
    <property type="component" value="Unassembled WGS sequence"/>
</dbReference>
<evidence type="ECO:0000313" key="13">
    <source>
        <dbReference type="Proteomes" id="UP000178602"/>
    </source>
</evidence>
<comment type="cofactor">
    <cofactor evidence="11">
        <name>FMNH2</name>
        <dbReference type="ChEBI" id="CHEBI:57618"/>
    </cofactor>
    <text evidence="11">Reduced FMN (FMNH(2)).</text>
</comment>
<evidence type="ECO:0000256" key="6">
    <source>
        <dbReference type="ARBA" id="ARBA00022643"/>
    </source>
</evidence>
<keyword evidence="9 11" id="KW-0057">Aromatic amino acid biosynthesis</keyword>
<accession>A0A1F4T720</accession>
<feature type="binding site" evidence="11">
    <location>
        <position position="254"/>
    </location>
    <ligand>
        <name>FMN</name>
        <dbReference type="ChEBI" id="CHEBI:58210"/>
    </ligand>
</feature>
<dbReference type="InterPro" id="IPR035904">
    <property type="entry name" value="Chorismate_synth_AroC_sf"/>
</dbReference>
<dbReference type="PROSITE" id="PS00788">
    <property type="entry name" value="CHORISMATE_SYNTHASE_2"/>
    <property type="match status" value="1"/>
</dbReference>
<dbReference type="InterPro" id="IPR000453">
    <property type="entry name" value="Chorismate_synth"/>
</dbReference>
<keyword evidence="7 11" id="KW-0274">FAD</keyword>
<dbReference type="GO" id="GO:0010181">
    <property type="term" value="F:FMN binding"/>
    <property type="evidence" value="ECO:0007669"/>
    <property type="project" value="TreeGrafter"/>
</dbReference>
<evidence type="ECO:0000256" key="2">
    <source>
        <dbReference type="ARBA" id="ARBA00008014"/>
    </source>
</evidence>
<comment type="similarity">
    <text evidence="2 11">Belongs to the chorismate synthase family.</text>
</comment>
<dbReference type="PIRSF" id="PIRSF001456">
    <property type="entry name" value="Chorismate_synth"/>
    <property type="match status" value="1"/>
</dbReference>
<evidence type="ECO:0000256" key="9">
    <source>
        <dbReference type="ARBA" id="ARBA00023141"/>
    </source>
</evidence>
<comment type="caution">
    <text evidence="12">The sequence shown here is derived from an EMBL/GenBank/DDBJ whole genome shotgun (WGS) entry which is preliminary data.</text>
</comment>
<evidence type="ECO:0000256" key="1">
    <source>
        <dbReference type="ARBA" id="ARBA00005044"/>
    </source>
</evidence>
<feature type="binding site" evidence="11">
    <location>
        <position position="295"/>
    </location>
    <ligand>
        <name>FMN</name>
        <dbReference type="ChEBI" id="CHEBI:58210"/>
    </ligand>
</feature>
<comment type="subunit">
    <text evidence="11">Homotetramer.</text>
</comment>
<keyword evidence="10 11" id="KW-0456">Lyase</keyword>
<dbReference type="GO" id="GO:0009073">
    <property type="term" value="P:aromatic amino acid family biosynthetic process"/>
    <property type="evidence" value="ECO:0007669"/>
    <property type="project" value="UniProtKB-KW"/>
</dbReference>